<feature type="transmembrane region" description="Helical" evidence="1">
    <location>
        <begin position="296"/>
        <end position="315"/>
    </location>
</feature>
<gene>
    <name evidence="2" type="ORF">CMV30_12500</name>
</gene>
<keyword evidence="1" id="KW-0472">Membrane</keyword>
<keyword evidence="3" id="KW-1185">Reference proteome</keyword>
<keyword evidence="1" id="KW-1133">Transmembrane helix</keyword>
<dbReference type="KEGG" id="vbh:CMV30_12500"/>
<feature type="transmembrane region" description="Helical" evidence="1">
    <location>
        <begin position="260"/>
        <end position="289"/>
    </location>
</feature>
<keyword evidence="1" id="KW-0812">Transmembrane</keyword>
<feature type="transmembrane region" description="Helical" evidence="1">
    <location>
        <begin position="168"/>
        <end position="199"/>
    </location>
</feature>
<feature type="transmembrane region" description="Helical" evidence="1">
    <location>
        <begin position="399"/>
        <end position="419"/>
    </location>
</feature>
<reference evidence="2 3" key="1">
    <citation type="submission" date="2017-09" db="EMBL/GenBank/DDBJ databases">
        <title>Complete genome sequence of Verrucomicrobial strain HZ-65, isolated from freshwater.</title>
        <authorList>
            <person name="Choi A."/>
        </authorList>
    </citation>
    <scope>NUCLEOTIDE SEQUENCE [LARGE SCALE GENOMIC DNA]</scope>
    <source>
        <strain evidence="2 3">HZ-65</strain>
    </source>
</reference>
<evidence type="ECO:0000313" key="3">
    <source>
        <dbReference type="Proteomes" id="UP000217265"/>
    </source>
</evidence>
<evidence type="ECO:0000313" key="2">
    <source>
        <dbReference type="EMBL" id="ATC64713.1"/>
    </source>
</evidence>
<feature type="transmembrane region" description="Helical" evidence="1">
    <location>
        <begin position="85"/>
        <end position="102"/>
    </location>
</feature>
<protein>
    <recommendedName>
        <fullName evidence="4">Glycosyltransferase RgtA/B/C/D-like domain-containing protein</fullName>
    </recommendedName>
</protein>
<feature type="transmembrane region" description="Helical" evidence="1">
    <location>
        <begin position="372"/>
        <end position="393"/>
    </location>
</feature>
<feature type="transmembrane region" description="Helical" evidence="1">
    <location>
        <begin position="345"/>
        <end position="365"/>
    </location>
</feature>
<feature type="transmembrane region" description="Helical" evidence="1">
    <location>
        <begin position="440"/>
        <end position="463"/>
    </location>
</feature>
<sequence>MNFENPGEPFQLMARLDATDGWAAVSGPVSVGLLSWVMPKVTGLWGWLLGSGAILGVVSGWFWARRSSGLNAEQPGVLSGKDARFLPWLALAAYAVIVAQGVDSAAGGSDSSGYLNNARMMLEGKLSIPPRAVAGVSVEEFGLDIVSPMPFKEAAVAGEIAPITAPGLALMCAAVGCVLPLHTAVSVVIFANLLLGILFTRLLAEEFGLSWKWAWVAGFGIGLSPLYLFIGLQPLSDGPSLTWVTAAIYFAWVSRRKAGYAWLAGGATAIAVLLRPPNFLCVVPILLCLAGSWHRCVSWAVGGIPGAAFQFWYSWRVWGSPFTSGYDKVGDVVKLEYLPANAAHYAFWLPWLLTPVVLFVFALPFIRRPGGLARMVLGTWIGVFLGFYGVFAFTREAWWFLRFILPAFPALMIAALLGAREMSERFNASRFLGGPRRSRELLAIGMLGLLLLAVHERRVFFWLGRDRNLIQAAKWLKENAAPGSPVLSVQGAGTVFYYTDLPVILYFHDVVRESPDFARALKDGGKDVYAFMFHFERPDARPDFLGEWEQMASFQEDGVKIWKLRRPEAGKP</sequence>
<dbReference type="Proteomes" id="UP000217265">
    <property type="component" value="Chromosome"/>
</dbReference>
<feature type="transmembrane region" description="Helical" evidence="1">
    <location>
        <begin position="211"/>
        <end position="230"/>
    </location>
</feature>
<dbReference type="EMBL" id="CP023344">
    <property type="protein sequence ID" value="ATC64713.1"/>
    <property type="molecule type" value="Genomic_DNA"/>
</dbReference>
<evidence type="ECO:0008006" key="4">
    <source>
        <dbReference type="Google" id="ProtNLM"/>
    </source>
</evidence>
<organism evidence="2 3">
    <name type="scientific">Nibricoccus aquaticus</name>
    <dbReference type="NCBI Taxonomy" id="2576891"/>
    <lineage>
        <taxon>Bacteria</taxon>
        <taxon>Pseudomonadati</taxon>
        <taxon>Verrucomicrobiota</taxon>
        <taxon>Opitutia</taxon>
        <taxon>Opitutales</taxon>
        <taxon>Opitutaceae</taxon>
        <taxon>Nibricoccus</taxon>
    </lineage>
</organism>
<name>A0A290Q8E6_9BACT</name>
<feature type="transmembrane region" description="Helical" evidence="1">
    <location>
        <begin position="44"/>
        <end position="64"/>
    </location>
</feature>
<proteinExistence type="predicted"/>
<dbReference type="AlphaFoldDB" id="A0A290Q8E6"/>
<evidence type="ECO:0000256" key="1">
    <source>
        <dbReference type="SAM" id="Phobius"/>
    </source>
</evidence>
<accession>A0A290Q8E6</accession>